<dbReference type="Gene3D" id="1.20.58.1020">
    <property type="match status" value="1"/>
</dbReference>
<evidence type="ECO:0000313" key="8">
    <source>
        <dbReference type="Proteomes" id="UP001470230"/>
    </source>
</evidence>
<dbReference type="CDD" id="cd21694">
    <property type="entry name" value="GINS_B_Psf2"/>
    <property type="match status" value="1"/>
</dbReference>
<comment type="similarity">
    <text evidence="2">Belongs to the GINS2/PSF2 family.</text>
</comment>
<dbReference type="SUPFAM" id="SSF160059">
    <property type="entry name" value="PriA/YqbF domain"/>
    <property type="match status" value="1"/>
</dbReference>
<reference evidence="7 8" key="1">
    <citation type="submission" date="2024-04" db="EMBL/GenBank/DDBJ databases">
        <title>Tritrichomonas musculus Genome.</title>
        <authorList>
            <person name="Alves-Ferreira E."/>
            <person name="Grigg M."/>
            <person name="Lorenzi H."/>
            <person name="Galac M."/>
        </authorList>
    </citation>
    <scope>NUCLEOTIDE SEQUENCE [LARGE SCALE GENOMIC DNA]</scope>
    <source>
        <strain evidence="7 8">EAF2021</strain>
    </source>
</reference>
<dbReference type="PANTHER" id="PTHR12772">
    <property type="entry name" value="DNA REPLICATION COMPLEX GINS PROTEIN PSF2"/>
    <property type="match status" value="1"/>
</dbReference>
<comment type="subcellular location">
    <subcellularLocation>
        <location evidence="1">Nucleus</location>
    </subcellularLocation>
</comment>
<keyword evidence="3" id="KW-0235">DNA replication</keyword>
<evidence type="ECO:0000259" key="6">
    <source>
        <dbReference type="Pfam" id="PF25005"/>
    </source>
</evidence>
<dbReference type="InterPro" id="IPR021151">
    <property type="entry name" value="GINS_A"/>
</dbReference>
<evidence type="ECO:0000256" key="2">
    <source>
        <dbReference type="ARBA" id="ARBA00010565"/>
    </source>
</evidence>
<dbReference type="Pfam" id="PF25005">
    <property type="entry name" value="PSF2_N"/>
    <property type="match status" value="1"/>
</dbReference>
<evidence type="ECO:0000256" key="1">
    <source>
        <dbReference type="ARBA" id="ARBA00004123"/>
    </source>
</evidence>
<name>A0ABR2LBE3_9EUKA</name>
<evidence type="ECO:0000256" key="3">
    <source>
        <dbReference type="ARBA" id="ARBA00022705"/>
    </source>
</evidence>
<gene>
    <name evidence="7" type="ORF">M9Y10_002414</name>
</gene>
<comment type="caution">
    <text evidence="7">The sequence shown here is derived from an EMBL/GenBank/DDBJ whole genome shotgun (WGS) entry which is preliminary data.</text>
</comment>
<keyword evidence="8" id="KW-1185">Reference proteome</keyword>
<evidence type="ECO:0000259" key="5">
    <source>
        <dbReference type="Pfam" id="PF05916"/>
    </source>
</evidence>
<protein>
    <submittedName>
        <fullName evidence="7">DNA replication complex GINS protein PSF2</fullName>
    </submittedName>
</protein>
<dbReference type="PANTHER" id="PTHR12772:SF0">
    <property type="entry name" value="DNA REPLICATION COMPLEX GINS PROTEIN PSF2"/>
    <property type="match status" value="1"/>
</dbReference>
<dbReference type="InterPro" id="IPR036224">
    <property type="entry name" value="GINS_bundle-like_dom_sf"/>
</dbReference>
<evidence type="ECO:0000256" key="4">
    <source>
        <dbReference type="ARBA" id="ARBA00023242"/>
    </source>
</evidence>
<dbReference type="SUPFAM" id="SSF158573">
    <property type="entry name" value="GINS helical bundle-like"/>
    <property type="match status" value="1"/>
</dbReference>
<dbReference type="InterPro" id="IPR056784">
    <property type="entry name" value="PSF2_N"/>
</dbReference>
<dbReference type="CDD" id="cd11712">
    <property type="entry name" value="GINS_A_psf2"/>
    <property type="match status" value="1"/>
</dbReference>
<feature type="domain" description="GINS subunit" evidence="5">
    <location>
        <begin position="69"/>
        <end position="173"/>
    </location>
</feature>
<dbReference type="Pfam" id="PF05916">
    <property type="entry name" value="Sld5"/>
    <property type="match status" value="1"/>
</dbReference>
<organism evidence="7 8">
    <name type="scientific">Tritrichomonas musculus</name>
    <dbReference type="NCBI Taxonomy" id="1915356"/>
    <lineage>
        <taxon>Eukaryota</taxon>
        <taxon>Metamonada</taxon>
        <taxon>Parabasalia</taxon>
        <taxon>Tritrichomonadida</taxon>
        <taxon>Tritrichomonadidae</taxon>
        <taxon>Tritrichomonas</taxon>
    </lineage>
</organism>
<evidence type="ECO:0000313" key="7">
    <source>
        <dbReference type="EMBL" id="KAK8900092.1"/>
    </source>
</evidence>
<dbReference type="Proteomes" id="UP001470230">
    <property type="component" value="Unassembled WGS sequence"/>
</dbReference>
<dbReference type="Gene3D" id="3.40.5.50">
    <property type="match status" value="1"/>
</dbReference>
<dbReference type="InterPro" id="IPR007257">
    <property type="entry name" value="GINS_Psf2"/>
</dbReference>
<dbReference type="EMBL" id="JAPFFF010000001">
    <property type="protein sequence ID" value="KAK8900092.1"/>
    <property type="molecule type" value="Genomic_DNA"/>
</dbReference>
<accession>A0ABR2LBE3</accession>
<keyword evidence="4" id="KW-0539">Nucleus</keyword>
<feature type="domain" description="DNA replication complex GINS protein PSF2 N-terminal" evidence="6">
    <location>
        <begin position="6"/>
        <end position="64"/>
    </location>
</feature>
<sequence length="185" mass="21560">MSVSWSPEELTFIAENSKINITPHFTADKIKLLSGEFGPFTAGYSTKIPLWLALFLYSSQLCDLIPPEWLNTSYLKKWVEKERQDKETLSKLPKDYMEISFTFFNRASSIISDCDQVKDLINRLWELRIEKIRKTIGEQSSETIDQYQFPNITQMELYLFREPISRITTLLTSLNECISPVDQSI</sequence>
<proteinExistence type="inferred from homology"/>